<keyword evidence="1" id="KW-1015">Disulfide bond</keyword>
<dbReference type="PANTHER" id="PTHR22803">
    <property type="entry name" value="MANNOSE, PHOSPHOLIPASE, LECTIN RECEPTOR RELATED"/>
    <property type="match status" value="1"/>
</dbReference>
<gene>
    <name evidence="4" type="primary">LEC2_2</name>
    <name evidence="4" type="ORF">FJT64_014156</name>
</gene>
<dbReference type="InterPro" id="IPR050111">
    <property type="entry name" value="C-type_lectin/snaclec_domain"/>
</dbReference>
<feature type="chain" id="PRO_5025377256" evidence="2">
    <location>
        <begin position="18"/>
        <end position="203"/>
    </location>
</feature>
<organism evidence="4 5">
    <name type="scientific">Amphibalanus amphitrite</name>
    <name type="common">Striped barnacle</name>
    <name type="synonym">Balanus amphitrite</name>
    <dbReference type="NCBI Taxonomy" id="1232801"/>
    <lineage>
        <taxon>Eukaryota</taxon>
        <taxon>Metazoa</taxon>
        <taxon>Ecdysozoa</taxon>
        <taxon>Arthropoda</taxon>
        <taxon>Crustacea</taxon>
        <taxon>Multicrustacea</taxon>
        <taxon>Cirripedia</taxon>
        <taxon>Thoracica</taxon>
        <taxon>Thoracicalcarea</taxon>
        <taxon>Balanomorpha</taxon>
        <taxon>Balanoidea</taxon>
        <taxon>Balanidae</taxon>
        <taxon>Amphibalaninae</taxon>
        <taxon>Amphibalanus</taxon>
    </lineage>
</organism>
<feature type="signal peptide" evidence="2">
    <location>
        <begin position="1"/>
        <end position="17"/>
    </location>
</feature>
<comment type="caution">
    <text evidence="4">The sequence shown here is derived from an EMBL/GenBank/DDBJ whole genome shotgun (WGS) entry which is preliminary data.</text>
</comment>
<evidence type="ECO:0000259" key="3">
    <source>
        <dbReference type="PROSITE" id="PS50041"/>
    </source>
</evidence>
<evidence type="ECO:0000313" key="5">
    <source>
        <dbReference type="Proteomes" id="UP000440578"/>
    </source>
</evidence>
<dbReference type="PROSITE" id="PS50041">
    <property type="entry name" value="C_TYPE_LECTIN_2"/>
    <property type="match status" value="1"/>
</dbReference>
<protein>
    <submittedName>
        <fullName evidence="4">Lectin BRA-2</fullName>
    </submittedName>
</protein>
<dbReference type="Proteomes" id="UP000440578">
    <property type="component" value="Unassembled WGS sequence"/>
</dbReference>
<dbReference type="InterPro" id="IPR018378">
    <property type="entry name" value="C-type_lectin_CS"/>
</dbReference>
<dbReference type="SMART" id="SM00034">
    <property type="entry name" value="CLECT"/>
    <property type="match status" value="1"/>
</dbReference>
<proteinExistence type="predicted"/>
<dbReference type="AlphaFoldDB" id="A0A6A4V095"/>
<dbReference type="OrthoDB" id="6345555at2759"/>
<dbReference type="InterPro" id="IPR016187">
    <property type="entry name" value="CTDL_fold"/>
</dbReference>
<dbReference type="Pfam" id="PF00059">
    <property type="entry name" value="Lectin_C"/>
    <property type="match status" value="1"/>
</dbReference>
<evidence type="ECO:0000256" key="1">
    <source>
        <dbReference type="ARBA" id="ARBA00023157"/>
    </source>
</evidence>
<feature type="domain" description="C-type lectin" evidence="3">
    <location>
        <begin position="80"/>
        <end position="197"/>
    </location>
</feature>
<dbReference type="Gene3D" id="3.10.100.10">
    <property type="entry name" value="Mannose-Binding Protein A, subunit A"/>
    <property type="match status" value="1"/>
</dbReference>
<reference evidence="4 5" key="1">
    <citation type="submission" date="2019-07" db="EMBL/GenBank/DDBJ databases">
        <title>Draft genome assembly of a fouling barnacle, Amphibalanus amphitrite (Darwin, 1854): The first reference genome for Thecostraca.</title>
        <authorList>
            <person name="Kim W."/>
        </authorList>
    </citation>
    <scope>NUCLEOTIDE SEQUENCE [LARGE SCALE GENOMIC DNA]</scope>
    <source>
        <strain evidence="4">SNU_AA5</strain>
        <tissue evidence="4">Soma without cirri and trophi</tissue>
    </source>
</reference>
<dbReference type="SUPFAM" id="SSF56436">
    <property type="entry name" value="C-type lectin-like"/>
    <property type="match status" value="1"/>
</dbReference>
<dbReference type="InterPro" id="IPR001304">
    <property type="entry name" value="C-type_lectin-like"/>
</dbReference>
<keyword evidence="2" id="KW-0732">Signal</keyword>
<sequence>MLLLITFSVVCVPLLSGASTADPAPDRLASHLVSGLAQVCLSEARSSLCGPVERLETQLEELLEKMQTLPPSCPPGWRQQGSSCFFIPPQTATWLQAHHYCALLDGRARLGSVHPATHGLVRELVAASDSDRVWIGLIQLPGRRWGWVDGSPLDYTDWRRGGPTFRGEHCAHIYGPRNSLEGWNDTECDRDRHFLCEIRLDLQ</sequence>
<dbReference type="PROSITE" id="PS00615">
    <property type="entry name" value="C_TYPE_LECTIN_1"/>
    <property type="match status" value="1"/>
</dbReference>
<dbReference type="EMBL" id="VIIS01002193">
    <property type="protein sequence ID" value="KAF0287403.1"/>
    <property type="molecule type" value="Genomic_DNA"/>
</dbReference>
<accession>A0A6A4V095</accession>
<evidence type="ECO:0000313" key="4">
    <source>
        <dbReference type="EMBL" id="KAF0287403.1"/>
    </source>
</evidence>
<name>A0A6A4V095_AMPAM</name>
<keyword evidence="5" id="KW-1185">Reference proteome</keyword>
<evidence type="ECO:0000256" key="2">
    <source>
        <dbReference type="SAM" id="SignalP"/>
    </source>
</evidence>
<dbReference type="InterPro" id="IPR016186">
    <property type="entry name" value="C-type_lectin-like/link_sf"/>
</dbReference>